<keyword evidence="1" id="KW-0812">Transmembrane</keyword>
<accession>A0ABT8RIA6</accession>
<keyword evidence="1" id="KW-0472">Membrane</keyword>
<evidence type="ECO:0000256" key="1">
    <source>
        <dbReference type="SAM" id="Phobius"/>
    </source>
</evidence>
<keyword evidence="1" id="KW-1133">Transmembrane helix</keyword>
<dbReference type="EMBL" id="JAUKPO010000097">
    <property type="protein sequence ID" value="MDO1451815.1"/>
    <property type="molecule type" value="Genomic_DNA"/>
</dbReference>
<proteinExistence type="predicted"/>
<gene>
    <name evidence="2" type="ORF">Q0590_36410</name>
</gene>
<organism evidence="2 3">
    <name type="scientific">Rhodocytophaga aerolata</name>
    <dbReference type="NCBI Taxonomy" id="455078"/>
    <lineage>
        <taxon>Bacteria</taxon>
        <taxon>Pseudomonadati</taxon>
        <taxon>Bacteroidota</taxon>
        <taxon>Cytophagia</taxon>
        <taxon>Cytophagales</taxon>
        <taxon>Rhodocytophagaceae</taxon>
        <taxon>Rhodocytophaga</taxon>
    </lineage>
</organism>
<keyword evidence="3" id="KW-1185">Reference proteome</keyword>
<evidence type="ECO:0000313" key="3">
    <source>
        <dbReference type="Proteomes" id="UP001168528"/>
    </source>
</evidence>
<name>A0ABT8RIA6_9BACT</name>
<dbReference type="Proteomes" id="UP001168528">
    <property type="component" value="Unassembled WGS sequence"/>
</dbReference>
<dbReference type="RefSeq" id="WP_302042611.1">
    <property type="nucleotide sequence ID" value="NZ_JAUKPO010000097.1"/>
</dbReference>
<feature type="transmembrane region" description="Helical" evidence="1">
    <location>
        <begin position="140"/>
        <end position="165"/>
    </location>
</feature>
<evidence type="ECO:0000313" key="2">
    <source>
        <dbReference type="EMBL" id="MDO1451815.1"/>
    </source>
</evidence>
<sequence>MDEIIKSLIEILREDGDDNIADLLINSRFNLIQSSTFGSRANSVISTAEIYSSPKLNTCLTRLRDDDKEKIKSAIFQIFPIQSDAPEIIDVLYKVDLRLQAESIEFESIPKPDFTKLGFSDDLNNLLILRWDESKKCVDAGAFLAGIIIMGSLLEGVIFGMLHAYPREANTAPNVPKNNGRVKPFTEWKLIEMIEVSHHNGWIQLDRVRFSHALREFRNLVHPSSQLELRSYPDRDTCIISWHVVQAACRDIINWKIKHPSI</sequence>
<protein>
    <submittedName>
        <fullName evidence="2">Uncharacterized protein</fullName>
    </submittedName>
</protein>
<reference evidence="2" key="1">
    <citation type="submission" date="2023-07" db="EMBL/GenBank/DDBJ databases">
        <title>The genome sequence of Rhodocytophaga aerolata KACC 12507.</title>
        <authorList>
            <person name="Zhang X."/>
        </authorList>
    </citation>
    <scope>NUCLEOTIDE SEQUENCE</scope>
    <source>
        <strain evidence="2">KACC 12507</strain>
    </source>
</reference>
<comment type="caution">
    <text evidence="2">The sequence shown here is derived from an EMBL/GenBank/DDBJ whole genome shotgun (WGS) entry which is preliminary data.</text>
</comment>